<reference evidence="2 3" key="1">
    <citation type="submission" date="2017-01" db="EMBL/GenBank/DDBJ databases">
        <title>First insights into the biology of 'candidatus Vampirococcus archaeovorus'.</title>
        <authorList>
            <person name="Kizina J."/>
            <person name="Jordan S."/>
            <person name="Stueber K."/>
            <person name="Reinhardt R."/>
            <person name="Harder J."/>
        </authorList>
    </citation>
    <scope>NUCLEOTIDE SEQUENCE [LARGE SCALE GENOMIC DNA]</scope>
    <source>
        <strain evidence="2 3">LiM</strain>
    </source>
</reference>
<evidence type="ECO:0000313" key="2">
    <source>
        <dbReference type="EMBL" id="QAT17244.1"/>
    </source>
</evidence>
<evidence type="ECO:0000259" key="1">
    <source>
        <dbReference type="Pfam" id="PF05157"/>
    </source>
</evidence>
<keyword evidence="3" id="KW-1185">Reference proteome</keyword>
<dbReference type="InterPro" id="IPR007831">
    <property type="entry name" value="T2SS_GspE_N"/>
</dbReference>
<accession>A0A410P5I4</accession>
<dbReference type="FunFam" id="3.30.300.160:FF:000002">
    <property type="entry name" value="Type II secretion system protein E"/>
    <property type="match status" value="1"/>
</dbReference>
<feature type="domain" description="Type II secretion system protein GspE N-terminal" evidence="1">
    <location>
        <begin position="64"/>
        <end position="148"/>
    </location>
</feature>
<dbReference type="Proteomes" id="UP000287243">
    <property type="component" value="Chromosome"/>
</dbReference>
<dbReference type="RefSeq" id="WP_128700008.1">
    <property type="nucleotide sequence ID" value="NZ_CP019384.1"/>
</dbReference>
<dbReference type="Pfam" id="PF05157">
    <property type="entry name" value="MshEN"/>
    <property type="match status" value="1"/>
</dbReference>
<dbReference type="PANTHER" id="PTHR30258:SF1">
    <property type="entry name" value="PROTEIN TRANSPORT PROTEIN HOFB HOMOLOG"/>
    <property type="match status" value="1"/>
</dbReference>
<dbReference type="OrthoDB" id="5524135at2"/>
<gene>
    <name evidence="2" type="ORF">BU251_05630</name>
</gene>
<dbReference type="EMBL" id="CP019384">
    <property type="protein sequence ID" value="QAT17244.1"/>
    <property type="molecule type" value="Genomic_DNA"/>
</dbReference>
<dbReference type="InterPro" id="IPR037257">
    <property type="entry name" value="T2SS_E_N_sf"/>
</dbReference>
<organism evidence="2 3">
    <name type="scientific">Velamenicoccus archaeovorus</name>
    <dbReference type="NCBI Taxonomy" id="1930593"/>
    <lineage>
        <taxon>Bacteria</taxon>
        <taxon>Pseudomonadati</taxon>
        <taxon>Candidatus Omnitrophota</taxon>
        <taxon>Candidatus Velamenicoccus</taxon>
    </lineage>
</organism>
<protein>
    <submittedName>
        <fullName evidence="2">Protein containing General secretory system II</fullName>
    </submittedName>
</protein>
<dbReference type="AlphaFoldDB" id="A0A410P5I4"/>
<evidence type="ECO:0000313" key="3">
    <source>
        <dbReference type="Proteomes" id="UP000287243"/>
    </source>
</evidence>
<dbReference type="GO" id="GO:0016887">
    <property type="term" value="F:ATP hydrolysis activity"/>
    <property type="evidence" value="ECO:0007669"/>
    <property type="project" value="TreeGrafter"/>
</dbReference>
<dbReference type="SUPFAM" id="SSF160246">
    <property type="entry name" value="EspE N-terminal domain-like"/>
    <property type="match status" value="1"/>
</dbReference>
<sequence>MSSFKRVTTKQLGELLIERKIITAEQLQKALEYQRVNGGLVGEILVQLGFSREEDIAQVLTAQYGFPYLPLANYDIDAEVARVIPEQVARQYCLIPIDKIANNLTVAMSNPLNTQAIEDVEMITQCVVQAFVSTTTDIKKAIERSYAKR</sequence>
<dbReference type="PANTHER" id="PTHR30258">
    <property type="entry name" value="TYPE II SECRETION SYSTEM PROTEIN GSPE-RELATED"/>
    <property type="match status" value="1"/>
</dbReference>
<proteinExistence type="predicted"/>
<dbReference type="Gene3D" id="3.30.300.160">
    <property type="entry name" value="Type II secretion system, protein E, N-terminal domain"/>
    <property type="match status" value="1"/>
</dbReference>
<dbReference type="GO" id="GO:0005886">
    <property type="term" value="C:plasma membrane"/>
    <property type="evidence" value="ECO:0007669"/>
    <property type="project" value="TreeGrafter"/>
</dbReference>
<name>A0A410P5I4_VELA1</name>
<dbReference type="KEGG" id="vai:BU251_05630"/>